<sequence length="462" mass="52703">MKQLLINIFLWYLRTAAKIQLIKIKPEIIALTGSVGKTSLRNAIYAVLKDNFKCKKSAKANSETGIPLDLLGLHPKDYSLIDWLKLSLLVPWKLLTNWQKYAYYIVELGVDDPYPPKNMEYLLRFIHPDIAIFLNVALVHSLQFGKLTTKEVDFKTEKEKQEFLLKAIAKEKGRIITSLSEDKTAIVNSDDPLVMEQAEKSKAKKFYFGKKLRDQQEDAPGIDKFLKIGDYEVNLDGCKFEFEYLKNNYILKLPYLLPEYYGYTFAAAILTAISLKIPIDLATNNLATNFKSPPSRMSVFKGIKDTIIIDSSYNASKTATLGALDLLKKINISSNNKKRSKVFVFGDMRELGEEAKVEHIEVAGKISEVCNRVVLIGPLTKEYVLPVVSGKIKYKWFTNSWEASSWLKENLYSGELILIKGSQNTIFTEIVVEALLADKKDIKKLCRRGKFWDRQRLAIKNL</sequence>
<keyword evidence="2" id="KW-0547">Nucleotide-binding</keyword>
<evidence type="ECO:0000259" key="5">
    <source>
        <dbReference type="Pfam" id="PF08245"/>
    </source>
</evidence>
<gene>
    <name evidence="6" type="ORF">A3J78_01760</name>
</gene>
<dbReference type="SUPFAM" id="SSF53244">
    <property type="entry name" value="MurD-like peptide ligases, peptide-binding domain"/>
    <property type="match status" value="1"/>
</dbReference>
<dbReference type="InterPro" id="IPR051046">
    <property type="entry name" value="MurCDEF_CellWall_CoF430Synth"/>
</dbReference>
<dbReference type="InterPro" id="IPR036565">
    <property type="entry name" value="Mur-like_cat_sf"/>
</dbReference>
<feature type="domain" description="Mur ligase C-terminal" evidence="4">
    <location>
        <begin position="296"/>
        <end position="422"/>
    </location>
</feature>
<dbReference type="Gene3D" id="3.90.190.20">
    <property type="entry name" value="Mur ligase, C-terminal domain"/>
    <property type="match status" value="1"/>
</dbReference>
<reference evidence="6 7" key="1">
    <citation type="journal article" date="2016" name="Nat. Commun.">
        <title>Thousands of microbial genomes shed light on interconnected biogeochemical processes in an aquifer system.</title>
        <authorList>
            <person name="Anantharaman K."/>
            <person name="Brown C.T."/>
            <person name="Hug L.A."/>
            <person name="Sharon I."/>
            <person name="Castelle C.J."/>
            <person name="Probst A.J."/>
            <person name="Thomas B.C."/>
            <person name="Singh A."/>
            <person name="Wilkins M.J."/>
            <person name="Karaoz U."/>
            <person name="Brodie E.L."/>
            <person name="Williams K.H."/>
            <person name="Hubbard S.S."/>
            <person name="Banfield J.F."/>
        </authorList>
    </citation>
    <scope>NUCLEOTIDE SEQUENCE [LARGE SCALE GENOMIC DNA]</scope>
</reference>
<dbReference type="InterPro" id="IPR013221">
    <property type="entry name" value="Mur_ligase_cen"/>
</dbReference>
<organism evidence="6 7">
    <name type="scientific">Candidatus Beckwithbacteria bacterium RBG_13_35_6</name>
    <dbReference type="NCBI Taxonomy" id="1797456"/>
    <lineage>
        <taxon>Bacteria</taxon>
        <taxon>Candidatus Beckwithiibacteriota</taxon>
    </lineage>
</organism>
<dbReference type="PANTHER" id="PTHR43024">
    <property type="entry name" value="UDP-N-ACETYLMURAMOYL-TRIPEPTIDE--D-ALANYL-D-ALANINE LIGASE"/>
    <property type="match status" value="1"/>
</dbReference>
<dbReference type="GO" id="GO:0016881">
    <property type="term" value="F:acid-amino acid ligase activity"/>
    <property type="evidence" value="ECO:0007669"/>
    <property type="project" value="InterPro"/>
</dbReference>
<evidence type="ECO:0000313" key="6">
    <source>
        <dbReference type="EMBL" id="OGD54629.1"/>
    </source>
</evidence>
<proteinExistence type="predicted"/>
<keyword evidence="1" id="KW-0436">Ligase</keyword>
<accession>A0A1F5DHH8</accession>
<dbReference type="Pfam" id="PF08245">
    <property type="entry name" value="Mur_ligase_M"/>
    <property type="match status" value="1"/>
</dbReference>
<feature type="domain" description="Mur ligase central" evidence="5">
    <location>
        <begin position="166"/>
        <end position="242"/>
    </location>
</feature>
<dbReference type="Proteomes" id="UP000178758">
    <property type="component" value="Unassembled WGS sequence"/>
</dbReference>
<dbReference type="EMBL" id="MEZJ01000008">
    <property type="protein sequence ID" value="OGD54629.1"/>
    <property type="molecule type" value="Genomic_DNA"/>
</dbReference>
<evidence type="ECO:0000256" key="1">
    <source>
        <dbReference type="ARBA" id="ARBA00022598"/>
    </source>
</evidence>
<protein>
    <recommendedName>
        <fullName evidence="8">Mur ligase central domain-containing protein</fullName>
    </recommendedName>
</protein>
<dbReference type="SUPFAM" id="SSF53623">
    <property type="entry name" value="MurD-like peptide ligases, catalytic domain"/>
    <property type="match status" value="1"/>
</dbReference>
<dbReference type="InterPro" id="IPR036615">
    <property type="entry name" value="Mur_ligase_C_dom_sf"/>
</dbReference>
<evidence type="ECO:0000256" key="3">
    <source>
        <dbReference type="ARBA" id="ARBA00022840"/>
    </source>
</evidence>
<dbReference type="Pfam" id="PF02875">
    <property type="entry name" value="Mur_ligase_C"/>
    <property type="match status" value="1"/>
</dbReference>
<evidence type="ECO:0000256" key="2">
    <source>
        <dbReference type="ARBA" id="ARBA00022741"/>
    </source>
</evidence>
<dbReference type="GO" id="GO:0005524">
    <property type="term" value="F:ATP binding"/>
    <property type="evidence" value="ECO:0007669"/>
    <property type="project" value="UniProtKB-KW"/>
</dbReference>
<comment type="caution">
    <text evidence="6">The sequence shown here is derived from an EMBL/GenBank/DDBJ whole genome shotgun (WGS) entry which is preliminary data.</text>
</comment>
<name>A0A1F5DHH8_9BACT</name>
<dbReference type="Gene3D" id="3.40.1190.10">
    <property type="entry name" value="Mur-like, catalytic domain"/>
    <property type="match status" value="1"/>
</dbReference>
<dbReference type="AlphaFoldDB" id="A0A1F5DHH8"/>
<evidence type="ECO:0008006" key="8">
    <source>
        <dbReference type="Google" id="ProtNLM"/>
    </source>
</evidence>
<dbReference type="InterPro" id="IPR004101">
    <property type="entry name" value="Mur_ligase_C"/>
</dbReference>
<evidence type="ECO:0000313" key="7">
    <source>
        <dbReference type="Proteomes" id="UP000178758"/>
    </source>
</evidence>
<keyword evidence="3" id="KW-0067">ATP-binding</keyword>
<dbReference type="PANTHER" id="PTHR43024:SF1">
    <property type="entry name" value="UDP-N-ACETYLMURAMOYL-TRIPEPTIDE--D-ALANYL-D-ALANINE LIGASE"/>
    <property type="match status" value="1"/>
</dbReference>
<evidence type="ECO:0000259" key="4">
    <source>
        <dbReference type="Pfam" id="PF02875"/>
    </source>
</evidence>